<evidence type="ECO:0000313" key="3">
    <source>
        <dbReference type="Proteomes" id="UP001619887"/>
    </source>
</evidence>
<feature type="region of interest" description="Disordered" evidence="1">
    <location>
        <begin position="135"/>
        <end position="287"/>
    </location>
</feature>
<gene>
    <name evidence="2" type="ORF">OYC64_018723</name>
</gene>
<evidence type="ECO:0000313" key="2">
    <source>
        <dbReference type="EMBL" id="KAL3056076.1"/>
    </source>
</evidence>
<feature type="compositionally biased region" description="Polar residues" evidence="1">
    <location>
        <begin position="223"/>
        <end position="236"/>
    </location>
</feature>
<feature type="region of interest" description="Disordered" evidence="1">
    <location>
        <begin position="390"/>
        <end position="409"/>
    </location>
</feature>
<keyword evidence="3" id="KW-1185">Reference proteome</keyword>
<protein>
    <submittedName>
        <fullName evidence="2">Uncharacterized protein</fullName>
    </submittedName>
</protein>
<sequence length="544" mass="61205">MNITVNTGSHIDITVKEDLQGGVLQALYHQHKLNIHSSSGKINICPCCDTEGTIQVFTKPGSSEKIIQIVQRKQTSWRPEWQTTINSMKKYAVESNQTGYWQMENQDHCHLSCPPLIPLKNLNINWPTFPEPSVTKIVDGQLGGNKPDRPGSSNPPRISTEVDQCDEGTDRREPAERDIRIQLQPLEPGENRTKRGGTPHHPKNDGPSDATLSPRLGPPSLLDQVNTLAQSTSQAPTAGGKRSRGGKTCFEYPPKETKKYQGKVKSSNKGEPPSKRIQIDQTPHKDEEKVSKQVTSKCTDKTKKQCDPADARLCASWAGEYVAGEPVEVSPRVPPGWMVATWGGNYFICPKERCPPYGKWLDNEEPPVHIQVRDALKPLMKKVSEENDFRSQNNPFVLPGNEDGDDWRPNNDQTIGRIVLYTHSPTGGYRKCAIRYFSDPQNWDTLAGFRNGTRGFTHLPYIWKYDENWHRVLLDRSAMMWQNKGDKEFNTRGGIKSLQVTCFKTNSDSSYFAITDDGCGNKYMLTDPKREGCYEEVRDKCGSA</sequence>
<name>A0ABD2GPL2_PAGBO</name>
<dbReference type="Proteomes" id="UP001619887">
    <property type="component" value="Unassembled WGS sequence"/>
</dbReference>
<dbReference type="AlphaFoldDB" id="A0ABD2GPL2"/>
<evidence type="ECO:0000256" key="1">
    <source>
        <dbReference type="SAM" id="MobiDB-lite"/>
    </source>
</evidence>
<feature type="compositionally biased region" description="Basic and acidic residues" evidence="1">
    <location>
        <begin position="168"/>
        <end position="180"/>
    </location>
</feature>
<organism evidence="2 3">
    <name type="scientific">Pagothenia borchgrevinki</name>
    <name type="common">Bald rockcod</name>
    <name type="synonym">Trematomus borchgrevinki</name>
    <dbReference type="NCBI Taxonomy" id="8213"/>
    <lineage>
        <taxon>Eukaryota</taxon>
        <taxon>Metazoa</taxon>
        <taxon>Chordata</taxon>
        <taxon>Craniata</taxon>
        <taxon>Vertebrata</taxon>
        <taxon>Euteleostomi</taxon>
        <taxon>Actinopterygii</taxon>
        <taxon>Neopterygii</taxon>
        <taxon>Teleostei</taxon>
        <taxon>Neoteleostei</taxon>
        <taxon>Acanthomorphata</taxon>
        <taxon>Eupercaria</taxon>
        <taxon>Perciformes</taxon>
        <taxon>Notothenioidei</taxon>
        <taxon>Nototheniidae</taxon>
        <taxon>Pagothenia</taxon>
    </lineage>
</organism>
<dbReference type="EMBL" id="JBIYXZ010002076">
    <property type="protein sequence ID" value="KAL3056076.1"/>
    <property type="molecule type" value="Genomic_DNA"/>
</dbReference>
<accession>A0ABD2GPL2</accession>
<comment type="caution">
    <text evidence="2">The sequence shown here is derived from an EMBL/GenBank/DDBJ whole genome shotgun (WGS) entry which is preliminary data.</text>
</comment>
<feature type="compositionally biased region" description="Basic and acidic residues" evidence="1">
    <location>
        <begin position="272"/>
        <end position="287"/>
    </location>
</feature>
<reference evidence="2 3" key="2">
    <citation type="journal article" date="2024" name="G3 (Bethesda)">
        <title>The genome of the cryopelagic Antarctic bald notothen, Trematomus borchgrevinki.</title>
        <authorList>
            <person name="Rayamajhi N."/>
            <person name="Rivera-Colon A.G."/>
            <person name="Minhas B.F."/>
            <person name="Cheng C.C."/>
            <person name="Catchen J.M."/>
        </authorList>
    </citation>
    <scope>NUCLEOTIDE SEQUENCE [LARGE SCALE GENOMIC DNA]</scope>
    <source>
        <strain evidence="2">AGRC-2024</strain>
    </source>
</reference>
<reference evidence="2 3" key="1">
    <citation type="journal article" date="2022" name="G3 (Bethesda)">
        <title>Evaluating Illumina-, Nanopore-, and PacBio-based genome assembly strategies with the bald notothen, Trematomus borchgrevinki.</title>
        <authorList>
            <person name="Rayamajhi N."/>
            <person name="Cheng C.C."/>
            <person name="Catchen J.M."/>
        </authorList>
    </citation>
    <scope>NUCLEOTIDE SEQUENCE [LARGE SCALE GENOMIC DNA]</scope>
    <source>
        <strain evidence="2">AGRC-2024</strain>
    </source>
</reference>
<proteinExistence type="predicted"/>